<reference evidence="2 3" key="1">
    <citation type="submission" date="2016-09" db="EMBL/GenBank/DDBJ databases">
        <title>Metabolic pathway, cell adaptation mechanisms and a novel monoxygenase revealed through proteogenomic-transcription analysis of a Sphingomonas haloaromaticamans strain degrading the fungicide ortho-phenylphenol.</title>
        <authorList>
            <person name="Perruchon C."/>
            <person name="Papadopoulou E.S."/>
            <person name="Rousidou C."/>
            <person name="Vasileiadis S."/>
            <person name="Tanou G."/>
            <person name="Amoutzias G."/>
            <person name="Molassiotis A."/>
            <person name="Karpouzas D.G."/>
        </authorList>
    </citation>
    <scope>NUCLEOTIDE SEQUENCE [LARGE SCALE GENOMIC DNA]</scope>
    <source>
        <strain evidence="2 3">P3</strain>
    </source>
</reference>
<accession>A0A1S1HAK6</accession>
<dbReference type="Proteomes" id="UP000179467">
    <property type="component" value="Unassembled WGS sequence"/>
</dbReference>
<evidence type="ECO:0000256" key="1">
    <source>
        <dbReference type="SAM" id="Phobius"/>
    </source>
</evidence>
<comment type="caution">
    <text evidence="2">The sequence shown here is derived from an EMBL/GenBank/DDBJ whole genome shotgun (WGS) entry which is preliminary data.</text>
</comment>
<feature type="transmembrane region" description="Helical" evidence="1">
    <location>
        <begin position="81"/>
        <end position="103"/>
    </location>
</feature>
<keyword evidence="3" id="KW-1185">Reference proteome</keyword>
<gene>
    <name evidence="2" type="ORF">BHE75_01101</name>
</gene>
<feature type="transmembrane region" description="Helical" evidence="1">
    <location>
        <begin position="55"/>
        <end position="75"/>
    </location>
</feature>
<feature type="transmembrane region" description="Helical" evidence="1">
    <location>
        <begin position="115"/>
        <end position="133"/>
    </location>
</feature>
<name>A0A1S1HAK6_9SPHN</name>
<protein>
    <recommendedName>
        <fullName evidence="4">YhhN-like protein</fullName>
    </recommendedName>
</protein>
<keyword evidence="1" id="KW-0472">Membrane</keyword>
<proteinExistence type="predicted"/>
<organism evidence="2 3">
    <name type="scientific">Edaphosphingomonas haloaromaticamans</name>
    <dbReference type="NCBI Taxonomy" id="653954"/>
    <lineage>
        <taxon>Bacteria</taxon>
        <taxon>Pseudomonadati</taxon>
        <taxon>Pseudomonadota</taxon>
        <taxon>Alphaproteobacteria</taxon>
        <taxon>Sphingomonadales</taxon>
        <taxon>Rhizorhabdaceae</taxon>
        <taxon>Edaphosphingomonas</taxon>
    </lineage>
</organism>
<dbReference type="RefSeq" id="WP_070932942.1">
    <property type="nucleotide sequence ID" value="NZ_MIPT01000001.1"/>
</dbReference>
<evidence type="ECO:0008006" key="4">
    <source>
        <dbReference type="Google" id="ProtNLM"/>
    </source>
</evidence>
<dbReference type="EMBL" id="MIPT01000001">
    <property type="protein sequence ID" value="OHT19118.1"/>
    <property type="molecule type" value="Genomic_DNA"/>
</dbReference>
<sequence>MVHMLMYLLALLVASGYAFSRGGTDERCGAIIIIAGSLLTLPAGGLNPRWEGTQYAILAIDIAALIAFFLLAALSDRFWPLWITAFHLVAVLTHVATITSSAILPKVYMNLQPIWAYPMLLTLCLGSRTYWLGHGPLEDESASSR</sequence>
<keyword evidence="1" id="KW-0812">Transmembrane</keyword>
<evidence type="ECO:0000313" key="2">
    <source>
        <dbReference type="EMBL" id="OHT19118.1"/>
    </source>
</evidence>
<keyword evidence="1" id="KW-1133">Transmembrane helix</keyword>
<dbReference type="AlphaFoldDB" id="A0A1S1HAK6"/>
<feature type="transmembrane region" description="Helical" evidence="1">
    <location>
        <begin position="30"/>
        <end position="48"/>
    </location>
</feature>
<evidence type="ECO:0000313" key="3">
    <source>
        <dbReference type="Proteomes" id="UP000179467"/>
    </source>
</evidence>